<dbReference type="GO" id="GO:0008270">
    <property type="term" value="F:zinc ion binding"/>
    <property type="evidence" value="ECO:0007669"/>
    <property type="project" value="InterPro"/>
</dbReference>
<dbReference type="GO" id="GO:0006355">
    <property type="term" value="P:regulation of DNA-templated transcription"/>
    <property type="evidence" value="ECO:0007669"/>
    <property type="project" value="InterPro"/>
</dbReference>
<dbReference type="GO" id="GO:0003677">
    <property type="term" value="F:DNA binding"/>
    <property type="evidence" value="ECO:0007669"/>
    <property type="project" value="InterPro"/>
</dbReference>
<dbReference type="RefSeq" id="WP_171226602.1">
    <property type="nucleotide sequence ID" value="NZ_CP053085.1"/>
</dbReference>
<reference evidence="3 4" key="1">
    <citation type="submission" date="2020-05" db="EMBL/GenBank/DDBJ databases">
        <title>Complete genome sequence of Gemmatimonas greenlandica TET16.</title>
        <authorList>
            <person name="Zeng Y."/>
        </authorList>
    </citation>
    <scope>NUCLEOTIDE SEQUENCE [LARGE SCALE GENOMIC DNA]</scope>
    <source>
        <strain evidence="3 4">TET16</strain>
    </source>
</reference>
<keyword evidence="1" id="KW-0010">Activator</keyword>
<feature type="domain" description="Ada DNA repair metal-binding" evidence="2">
    <location>
        <begin position="26"/>
        <end position="73"/>
    </location>
</feature>
<dbReference type="SUPFAM" id="SSF57884">
    <property type="entry name" value="Ada DNA repair protein, N-terminal domain (N-Ada 10)"/>
    <property type="match status" value="1"/>
</dbReference>
<dbReference type="GO" id="GO:0008168">
    <property type="term" value="F:methyltransferase activity"/>
    <property type="evidence" value="ECO:0007669"/>
    <property type="project" value="InterPro"/>
</dbReference>
<evidence type="ECO:0000256" key="1">
    <source>
        <dbReference type="ARBA" id="ARBA00023159"/>
    </source>
</evidence>
<evidence type="ECO:0000313" key="3">
    <source>
        <dbReference type="EMBL" id="QJR37169.1"/>
    </source>
</evidence>
<evidence type="ECO:0000313" key="4">
    <source>
        <dbReference type="Proteomes" id="UP000500938"/>
    </source>
</evidence>
<keyword evidence="4" id="KW-1185">Reference proteome</keyword>
<dbReference type="Pfam" id="PF02805">
    <property type="entry name" value="Ada_Zn_binding"/>
    <property type="match status" value="1"/>
</dbReference>
<name>A0A6M4ITV4_9BACT</name>
<dbReference type="InterPro" id="IPR035451">
    <property type="entry name" value="Ada-like_dom_sf"/>
</dbReference>
<dbReference type="InterPro" id="IPR004026">
    <property type="entry name" value="Ada_DNA_repair_Zn-bd"/>
</dbReference>
<gene>
    <name evidence="3" type="ORF">HKW67_17425</name>
</gene>
<evidence type="ECO:0000259" key="2">
    <source>
        <dbReference type="Pfam" id="PF02805"/>
    </source>
</evidence>
<proteinExistence type="predicted"/>
<dbReference type="Gene3D" id="3.40.10.10">
    <property type="entry name" value="DNA Methylphosphotriester Repair Domain"/>
    <property type="match status" value="1"/>
</dbReference>
<organism evidence="3 4">
    <name type="scientific">Gemmatimonas groenlandica</name>
    <dbReference type="NCBI Taxonomy" id="2732249"/>
    <lineage>
        <taxon>Bacteria</taxon>
        <taxon>Pseudomonadati</taxon>
        <taxon>Gemmatimonadota</taxon>
        <taxon>Gemmatimonadia</taxon>
        <taxon>Gemmatimonadales</taxon>
        <taxon>Gemmatimonadaceae</taxon>
        <taxon>Gemmatimonas</taxon>
    </lineage>
</organism>
<dbReference type="AlphaFoldDB" id="A0A6M4ITV4"/>
<accession>A0A6M4ITV4</accession>
<dbReference type="EMBL" id="CP053085">
    <property type="protein sequence ID" value="QJR37169.1"/>
    <property type="molecule type" value="Genomic_DNA"/>
</dbReference>
<dbReference type="KEGG" id="ggr:HKW67_17425"/>
<protein>
    <submittedName>
        <fullName evidence="3">Metal-binding protein</fullName>
    </submittedName>
</protein>
<sequence>MTEKHYKLIGPDGKEVLSAVPGTLGGNRRRKIYGRLDCRSAVGSLPTGYAKHRVFFADEATAIAAGYRPCGTCMQAEYGTWVEEAMRSGRL</sequence>
<dbReference type="Proteomes" id="UP000500938">
    <property type="component" value="Chromosome"/>
</dbReference>
<dbReference type="GO" id="GO:0006281">
    <property type="term" value="P:DNA repair"/>
    <property type="evidence" value="ECO:0007669"/>
    <property type="project" value="InterPro"/>
</dbReference>